<keyword evidence="2" id="KW-1185">Reference proteome</keyword>
<protein>
    <submittedName>
        <fullName evidence="1">Uncharacterized protein</fullName>
    </submittedName>
</protein>
<dbReference type="Proteomes" id="UP001165960">
    <property type="component" value="Unassembled WGS sequence"/>
</dbReference>
<evidence type="ECO:0000313" key="2">
    <source>
        <dbReference type="Proteomes" id="UP001165960"/>
    </source>
</evidence>
<accession>A0ACC2U0J5</accession>
<dbReference type="EMBL" id="QTSX02001599">
    <property type="protein sequence ID" value="KAJ9080126.1"/>
    <property type="molecule type" value="Genomic_DNA"/>
</dbReference>
<name>A0ACC2U0J5_9FUNG</name>
<organism evidence="1 2">
    <name type="scientific">Entomophthora muscae</name>
    <dbReference type="NCBI Taxonomy" id="34485"/>
    <lineage>
        <taxon>Eukaryota</taxon>
        <taxon>Fungi</taxon>
        <taxon>Fungi incertae sedis</taxon>
        <taxon>Zoopagomycota</taxon>
        <taxon>Entomophthoromycotina</taxon>
        <taxon>Entomophthoromycetes</taxon>
        <taxon>Entomophthorales</taxon>
        <taxon>Entomophthoraceae</taxon>
        <taxon>Entomophthora</taxon>
    </lineage>
</organism>
<reference evidence="1" key="1">
    <citation type="submission" date="2022-04" db="EMBL/GenBank/DDBJ databases">
        <title>Genome of the entomopathogenic fungus Entomophthora muscae.</title>
        <authorList>
            <person name="Elya C."/>
            <person name="Lovett B.R."/>
            <person name="Lee E."/>
            <person name="Macias A.M."/>
            <person name="Hajek A.E."/>
            <person name="De Bivort B.L."/>
            <person name="Kasson M.T."/>
            <person name="De Fine Licht H.H."/>
            <person name="Stajich J.E."/>
        </authorList>
    </citation>
    <scope>NUCLEOTIDE SEQUENCE</scope>
    <source>
        <strain evidence="1">Berkeley</strain>
    </source>
</reference>
<proteinExistence type="predicted"/>
<gene>
    <name evidence="1" type="ORF">DSO57_1028316</name>
</gene>
<sequence>MAVEKHLLTPPSQGVNKAFKNNSQEPNEEILKTLCNMMFPPCKPPKTTTPAKAFPDPRRHQPPTSYADAVSKQVEVSHKSRDKPKRNQ</sequence>
<evidence type="ECO:0000313" key="1">
    <source>
        <dbReference type="EMBL" id="KAJ9080126.1"/>
    </source>
</evidence>
<comment type="caution">
    <text evidence="1">The sequence shown here is derived from an EMBL/GenBank/DDBJ whole genome shotgun (WGS) entry which is preliminary data.</text>
</comment>